<dbReference type="SUPFAM" id="SSF53649">
    <property type="entry name" value="Alkaline phosphatase-like"/>
    <property type="match status" value="1"/>
</dbReference>
<evidence type="ECO:0000259" key="8">
    <source>
        <dbReference type="Pfam" id="PF00884"/>
    </source>
</evidence>
<keyword evidence="3 9" id="KW-0808">Transferase</keyword>
<dbReference type="InterPro" id="IPR058130">
    <property type="entry name" value="PEA_transf_C"/>
</dbReference>
<comment type="caution">
    <text evidence="9">The sequence shown here is derived from an EMBL/GenBank/DDBJ whole genome shotgun (WGS) entry which is preliminary data.</text>
</comment>
<evidence type="ECO:0000256" key="7">
    <source>
        <dbReference type="SAM" id="SignalP"/>
    </source>
</evidence>
<dbReference type="InterPro" id="IPR000917">
    <property type="entry name" value="Sulfatase_N"/>
</dbReference>
<reference evidence="10" key="1">
    <citation type="journal article" date="2024" name="Toxins">
        <title>Genome Sequence Analysis of Native Xenorhabdus Strains Isolated from Entomopathogenic Nematodes in Argentina.</title>
        <authorList>
            <person name="Palma L."/>
            <person name="Frizzo L."/>
            <person name="Kaiser S."/>
            <person name="Berry C."/>
            <person name="Caballero P."/>
            <person name="Bode H.B."/>
            <person name="Del Valle E.E."/>
        </authorList>
    </citation>
    <scope>NUCLEOTIDE SEQUENCE [LARGE SCALE GENOMIC DNA]</scope>
    <source>
        <strain evidence="10">Reich</strain>
    </source>
</reference>
<dbReference type="PANTHER" id="PTHR30443:SF0">
    <property type="entry name" value="PHOSPHOETHANOLAMINE TRANSFERASE EPTA"/>
    <property type="match status" value="1"/>
</dbReference>
<dbReference type="InterPro" id="IPR017850">
    <property type="entry name" value="Alkaline_phosphatase_core_sf"/>
</dbReference>
<feature type="signal peptide" evidence="7">
    <location>
        <begin position="1"/>
        <end position="21"/>
    </location>
</feature>
<proteinExistence type="predicted"/>
<evidence type="ECO:0000313" key="10">
    <source>
        <dbReference type="Proteomes" id="UP001271640"/>
    </source>
</evidence>
<dbReference type="GO" id="GO:0016740">
    <property type="term" value="F:transferase activity"/>
    <property type="evidence" value="ECO:0007669"/>
    <property type="project" value="UniProtKB-KW"/>
</dbReference>
<evidence type="ECO:0000313" key="9">
    <source>
        <dbReference type="EMBL" id="MDX8001178.1"/>
    </source>
</evidence>
<evidence type="ECO:0000256" key="5">
    <source>
        <dbReference type="ARBA" id="ARBA00022989"/>
    </source>
</evidence>
<evidence type="ECO:0000256" key="1">
    <source>
        <dbReference type="ARBA" id="ARBA00004651"/>
    </source>
</evidence>
<evidence type="ECO:0000256" key="2">
    <source>
        <dbReference type="ARBA" id="ARBA00022475"/>
    </source>
</evidence>
<accession>A0ABU4SR91</accession>
<evidence type="ECO:0000256" key="4">
    <source>
        <dbReference type="ARBA" id="ARBA00022692"/>
    </source>
</evidence>
<dbReference type="Proteomes" id="UP001271640">
    <property type="component" value="Unassembled WGS sequence"/>
</dbReference>
<dbReference type="CDD" id="cd16017">
    <property type="entry name" value="LptA"/>
    <property type="match status" value="1"/>
</dbReference>
<evidence type="ECO:0000256" key="3">
    <source>
        <dbReference type="ARBA" id="ARBA00022679"/>
    </source>
</evidence>
<feature type="chain" id="PRO_5045608041" evidence="7">
    <location>
        <begin position="22"/>
        <end position="377"/>
    </location>
</feature>
<keyword evidence="7" id="KW-0732">Signal</keyword>
<keyword evidence="4" id="KW-0812">Transmembrane</keyword>
<name>A0ABU4SR91_9GAMM</name>
<keyword evidence="2" id="KW-1003">Cell membrane</keyword>
<comment type="subcellular location">
    <subcellularLocation>
        <location evidence="1">Cell membrane</location>
        <topology evidence="1">Multi-pass membrane protein</topology>
    </subcellularLocation>
</comment>
<dbReference type="Gene3D" id="3.40.720.10">
    <property type="entry name" value="Alkaline Phosphatase, subunit A"/>
    <property type="match status" value="1"/>
</dbReference>
<protein>
    <submittedName>
        <fullName evidence="9">Phosphoethanolamine transferase</fullName>
    </submittedName>
</protein>
<feature type="domain" description="Sulfatase N-terminal" evidence="8">
    <location>
        <begin position="89"/>
        <end position="315"/>
    </location>
</feature>
<keyword evidence="6" id="KW-0472">Membrane</keyword>
<gene>
    <name evidence="9" type="ORF">FE394_18845</name>
</gene>
<sequence>MAFKILPVFIFLSTLYLSASAVDKQLLSDIREEDKTTGRFIRDRYPAVIGDFAYLYISSHSNDKYANISEINEFNNSIIGKKNSELNAVILIMGESSLSTHYSVYGYELNTTPNMNRIFSSNGGCIINNAHSSAPITRNSISMSLAFHTPESEENLFKNKSIIEMAKSNGYRTYWLGSQDLKGLHSSKYGFIAKKSDVIKLTNFKDDNLSALLDTALLDKEENKFIVIHLHGSHMPYKNYDDTDKIALPNADNYDLTIHHTDRVIKDIYDVIDKKNINYSLIYTSDHGEIVNKGHGYQKGREQYFVPFMYKSNNHHFDCQFIESFQNKDGYLSGLMNKYILSNLIGYSIDPEILKEEKNNDRVLTADESVLPFSQVE</sequence>
<dbReference type="PANTHER" id="PTHR30443">
    <property type="entry name" value="INNER MEMBRANE PROTEIN"/>
    <property type="match status" value="1"/>
</dbReference>
<keyword evidence="5" id="KW-1133">Transmembrane helix</keyword>
<keyword evidence="10" id="KW-1185">Reference proteome</keyword>
<dbReference type="Pfam" id="PF00884">
    <property type="entry name" value="Sulfatase"/>
    <property type="match status" value="1"/>
</dbReference>
<evidence type="ECO:0000256" key="6">
    <source>
        <dbReference type="ARBA" id="ARBA00023136"/>
    </source>
</evidence>
<organism evidence="9 10">
    <name type="scientific">Xenorhabdus littoralis</name>
    <dbReference type="NCBI Taxonomy" id="2582835"/>
    <lineage>
        <taxon>Bacteria</taxon>
        <taxon>Pseudomonadati</taxon>
        <taxon>Pseudomonadota</taxon>
        <taxon>Gammaproteobacteria</taxon>
        <taxon>Enterobacterales</taxon>
        <taxon>Morganellaceae</taxon>
        <taxon>Xenorhabdus</taxon>
    </lineage>
</organism>
<dbReference type="InterPro" id="IPR040423">
    <property type="entry name" value="PEA_transferase"/>
</dbReference>
<dbReference type="EMBL" id="VCDP01000167">
    <property type="protein sequence ID" value="MDX8001178.1"/>
    <property type="molecule type" value="Genomic_DNA"/>
</dbReference>